<evidence type="ECO:0000313" key="1">
    <source>
        <dbReference type="EMBL" id="RPA84921.1"/>
    </source>
</evidence>
<name>A0A3N4IL59_ASCIM</name>
<keyword evidence="2" id="KW-1185">Reference proteome</keyword>
<evidence type="ECO:0000313" key="2">
    <source>
        <dbReference type="Proteomes" id="UP000275078"/>
    </source>
</evidence>
<gene>
    <name evidence="1" type="ORF">BJ508DRAFT_222497</name>
</gene>
<protein>
    <submittedName>
        <fullName evidence="1">Uncharacterized protein</fullName>
    </submittedName>
</protein>
<organism evidence="1 2">
    <name type="scientific">Ascobolus immersus RN42</name>
    <dbReference type="NCBI Taxonomy" id="1160509"/>
    <lineage>
        <taxon>Eukaryota</taxon>
        <taxon>Fungi</taxon>
        <taxon>Dikarya</taxon>
        <taxon>Ascomycota</taxon>
        <taxon>Pezizomycotina</taxon>
        <taxon>Pezizomycetes</taxon>
        <taxon>Pezizales</taxon>
        <taxon>Ascobolaceae</taxon>
        <taxon>Ascobolus</taxon>
    </lineage>
</organism>
<accession>A0A3N4IL59</accession>
<reference evidence="1 2" key="1">
    <citation type="journal article" date="2018" name="Nat. Ecol. Evol.">
        <title>Pezizomycetes genomes reveal the molecular basis of ectomycorrhizal truffle lifestyle.</title>
        <authorList>
            <person name="Murat C."/>
            <person name="Payen T."/>
            <person name="Noel B."/>
            <person name="Kuo A."/>
            <person name="Morin E."/>
            <person name="Chen J."/>
            <person name="Kohler A."/>
            <person name="Krizsan K."/>
            <person name="Balestrini R."/>
            <person name="Da Silva C."/>
            <person name="Montanini B."/>
            <person name="Hainaut M."/>
            <person name="Levati E."/>
            <person name="Barry K.W."/>
            <person name="Belfiori B."/>
            <person name="Cichocki N."/>
            <person name="Clum A."/>
            <person name="Dockter R.B."/>
            <person name="Fauchery L."/>
            <person name="Guy J."/>
            <person name="Iotti M."/>
            <person name="Le Tacon F."/>
            <person name="Lindquist E.A."/>
            <person name="Lipzen A."/>
            <person name="Malagnac F."/>
            <person name="Mello A."/>
            <person name="Molinier V."/>
            <person name="Miyauchi S."/>
            <person name="Poulain J."/>
            <person name="Riccioni C."/>
            <person name="Rubini A."/>
            <person name="Sitrit Y."/>
            <person name="Splivallo R."/>
            <person name="Traeger S."/>
            <person name="Wang M."/>
            <person name="Zifcakova L."/>
            <person name="Wipf D."/>
            <person name="Zambonelli A."/>
            <person name="Paolocci F."/>
            <person name="Nowrousian M."/>
            <person name="Ottonello S."/>
            <person name="Baldrian P."/>
            <person name="Spatafora J.W."/>
            <person name="Henrissat B."/>
            <person name="Nagy L.G."/>
            <person name="Aury J.M."/>
            <person name="Wincker P."/>
            <person name="Grigoriev I.V."/>
            <person name="Bonfante P."/>
            <person name="Martin F.M."/>
        </authorList>
    </citation>
    <scope>NUCLEOTIDE SEQUENCE [LARGE SCALE GENOMIC DNA]</scope>
    <source>
        <strain evidence="1 2">RN42</strain>
    </source>
</reference>
<sequence>MFDDENKKLCLAISTSGSYNQSFSTGSSGLGRAKPVKAFRASNNRPLFFTFPSCHSSSSIPVHLPIPSFFPFPFLSLSSIHFVFLSHRFLNLFTIHSLPGGRFTCGGYRYSICVVDRRNQKRARQLFVFVRLHKRH</sequence>
<proteinExistence type="predicted"/>
<dbReference type="Proteomes" id="UP000275078">
    <property type="component" value="Unassembled WGS sequence"/>
</dbReference>
<dbReference type="AlphaFoldDB" id="A0A3N4IL59"/>
<dbReference type="EMBL" id="ML119656">
    <property type="protein sequence ID" value="RPA84921.1"/>
    <property type="molecule type" value="Genomic_DNA"/>
</dbReference>